<dbReference type="EMBL" id="JBHTHZ010000005">
    <property type="protein sequence ID" value="MFD0793734.1"/>
    <property type="molecule type" value="Genomic_DNA"/>
</dbReference>
<accession>A0ABW3ASA4</accession>
<sequence>MKKHYRKENDCLNCGTILQGNFCHNCGQENLQMKESFGHMLNHAVSDYFHFDYQFFHTLKPLFFKPGHLTNEYNAGRRAQYLHPVKMYIFISLVFFVVAFGGSSHHKAEVELEHNPETIYKADSVKKAFVDSIKNSSNLSAAQKAAITDHVTVTTSEEKGKVKYNLDYNQNGSMDMLGVKLEHDKTYADYLKRQDSLPPMKKDNILERYIAKKAFDWQSQGKNAQEMFVEALKHNSPKVMFLLLPLFALILKIAFYKNHKYYVEHIIYAIHLHCFIFLFLIAILLLKLIIPHDWNKISDWLEFLAALTIIWYIYRSLRVVYNRSRWRTITKMLGVSFMYSIIFGLSVFVIVLITAITTV</sequence>
<protein>
    <submittedName>
        <fullName evidence="2">DUF3667 domain-containing protein</fullName>
    </submittedName>
</protein>
<feature type="transmembrane region" description="Helical" evidence="1">
    <location>
        <begin position="239"/>
        <end position="256"/>
    </location>
</feature>
<evidence type="ECO:0000313" key="3">
    <source>
        <dbReference type="Proteomes" id="UP001597010"/>
    </source>
</evidence>
<keyword evidence="1" id="KW-1133">Transmembrane helix</keyword>
<organism evidence="2 3">
    <name type="scientific">Mucilaginibacter litoreus</name>
    <dbReference type="NCBI Taxonomy" id="1048221"/>
    <lineage>
        <taxon>Bacteria</taxon>
        <taxon>Pseudomonadati</taxon>
        <taxon>Bacteroidota</taxon>
        <taxon>Sphingobacteriia</taxon>
        <taxon>Sphingobacteriales</taxon>
        <taxon>Sphingobacteriaceae</taxon>
        <taxon>Mucilaginibacter</taxon>
    </lineage>
</organism>
<reference evidence="3" key="1">
    <citation type="journal article" date="2019" name="Int. J. Syst. Evol. Microbiol.">
        <title>The Global Catalogue of Microorganisms (GCM) 10K type strain sequencing project: providing services to taxonomists for standard genome sequencing and annotation.</title>
        <authorList>
            <consortium name="The Broad Institute Genomics Platform"/>
            <consortium name="The Broad Institute Genome Sequencing Center for Infectious Disease"/>
            <person name="Wu L."/>
            <person name="Ma J."/>
        </authorList>
    </citation>
    <scope>NUCLEOTIDE SEQUENCE [LARGE SCALE GENOMIC DNA]</scope>
    <source>
        <strain evidence="3">CCUG 61484</strain>
    </source>
</reference>
<comment type="caution">
    <text evidence="2">The sequence shown here is derived from an EMBL/GenBank/DDBJ whole genome shotgun (WGS) entry which is preliminary data.</text>
</comment>
<evidence type="ECO:0000313" key="2">
    <source>
        <dbReference type="EMBL" id="MFD0793734.1"/>
    </source>
</evidence>
<dbReference type="Pfam" id="PF12412">
    <property type="entry name" value="DUF3667"/>
    <property type="match status" value="1"/>
</dbReference>
<keyword evidence="1" id="KW-0812">Transmembrane</keyword>
<gene>
    <name evidence="2" type="ORF">ACFQZX_08900</name>
</gene>
<proteinExistence type="predicted"/>
<dbReference type="RefSeq" id="WP_377113959.1">
    <property type="nucleotide sequence ID" value="NZ_JBHTHZ010000005.1"/>
</dbReference>
<dbReference type="Proteomes" id="UP001597010">
    <property type="component" value="Unassembled WGS sequence"/>
</dbReference>
<keyword evidence="3" id="KW-1185">Reference proteome</keyword>
<feature type="transmembrane region" description="Helical" evidence="1">
    <location>
        <begin position="87"/>
        <end position="106"/>
    </location>
</feature>
<keyword evidence="1" id="KW-0472">Membrane</keyword>
<evidence type="ECO:0000256" key="1">
    <source>
        <dbReference type="SAM" id="Phobius"/>
    </source>
</evidence>
<feature type="transmembrane region" description="Helical" evidence="1">
    <location>
        <begin position="335"/>
        <end position="356"/>
    </location>
</feature>
<name>A0ABW3ASA4_9SPHI</name>
<dbReference type="InterPro" id="IPR022134">
    <property type="entry name" value="DUF3667"/>
</dbReference>
<feature type="transmembrane region" description="Helical" evidence="1">
    <location>
        <begin position="297"/>
        <end position="314"/>
    </location>
</feature>
<feature type="transmembrane region" description="Helical" evidence="1">
    <location>
        <begin position="268"/>
        <end position="291"/>
    </location>
</feature>